<evidence type="ECO:0000256" key="2">
    <source>
        <dbReference type="ARBA" id="ARBA00005745"/>
    </source>
</evidence>
<keyword evidence="10" id="KW-1185">Reference proteome</keyword>
<keyword evidence="3" id="KW-1003">Cell membrane</keyword>
<feature type="transmembrane region" description="Helical" evidence="7">
    <location>
        <begin position="293"/>
        <end position="314"/>
    </location>
</feature>
<dbReference type="EMBL" id="AFVZ01000001">
    <property type="protein sequence ID" value="EHN59276.1"/>
    <property type="molecule type" value="Genomic_DNA"/>
</dbReference>
<comment type="caution">
    <text evidence="9">The sequence shown here is derived from an EMBL/GenBank/DDBJ whole genome shotgun (WGS) entry which is preliminary data.</text>
</comment>
<evidence type="ECO:0000313" key="9">
    <source>
        <dbReference type="EMBL" id="EHN59276.1"/>
    </source>
</evidence>
<dbReference type="PANTHER" id="PTHR30012">
    <property type="entry name" value="GENERAL SECRETION PATHWAY PROTEIN"/>
    <property type="match status" value="1"/>
</dbReference>
<evidence type="ECO:0000256" key="3">
    <source>
        <dbReference type="ARBA" id="ARBA00022475"/>
    </source>
</evidence>
<evidence type="ECO:0000259" key="8">
    <source>
        <dbReference type="Pfam" id="PF00482"/>
    </source>
</evidence>
<keyword evidence="6 7" id="KW-0472">Membrane</keyword>
<comment type="similarity">
    <text evidence="2">Belongs to the GSP F family.</text>
</comment>
<keyword evidence="5 7" id="KW-1133">Transmembrane helix</keyword>
<feature type="transmembrane region" description="Helical" evidence="7">
    <location>
        <begin position="144"/>
        <end position="164"/>
    </location>
</feature>
<evidence type="ECO:0000256" key="4">
    <source>
        <dbReference type="ARBA" id="ARBA00022692"/>
    </source>
</evidence>
<evidence type="ECO:0000256" key="5">
    <source>
        <dbReference type="ARBA" id="ARBA00022989"/>
    </source>
</evidence>
<dbReference type="Pfam" id="PF00482">
    <property type="entry name" value="T2SSF"/>
    <property type="match status" value="2"/>
</dbReference>
<keyword evidence="4 7" id="KW-0812">Transmembrane</keyword>
<gene>
    <name evidence="9" type="ORF">OKIT_1178</name>
</gene>
<organism evidence="9 10">
    <name type="scientific">Oenococcus kitaharae DSM 17330</name>
    <dbReference type="NCBI Taxonomy" id="1045004"/>
    <lineage>
        <taxon>Bacteria</taxon>
        <taxon>Bacillati</taxon>
        <taxon>Bacillota</taxon>
        <taxon>Bacilli</taxon>
        <taxon>Lactobacillales</taxon>
        <taxon>Lactobacillaceae</taxon>
        <taxon>Oenococcus</taxon>
    </lineage>
</organism>
<dbReference type="PRINTS" id="PR00812">
    <property type="entry name" value="BCTERIALGSPF"/>
</dbReference>
<accession>G9WJS7</accession>
<dbReference type="InterPro" id="IPR042094">
    <property type="entry name" value="T2SS_GspF_sf"/>
</dbReference>
<dbReference type="eggNOG" id="COG1459">
    <property type="taxonomic scope" value="Bacteria"/>
</dbReference>
<evidence type="ECO:0000256" key="6">
    <source>
        <dbReference type="ARBA" id="ARBA00023136"/>
    </source>
</evidence>
<feature type="transmembrane region" description="Helical" evidence="7">
    <location>
        <begin position="102"/>
        <end position="124"/>
    </location>
</feature>
<dbReference type="HOGENOM" id="CLU_035032_1_0_9"/>
<dbReference type="OrthoDB" id="2145980at2"/>
<evidence type="ECO:0000256" key="7">
    <source>
        <dbReference type="SAM" id="Phobius"/>
    </source>
</evidence>
<comment type="subcellular location">
    <subcellularLocation>
        <location evidence="1">Cell membrane</location>
        <topology evidence="1">Multi-pass membrane protein</topology>
    </subcellularLocation>
</comment>
<dbReference type="InterPro" id="IPR003004">
    <property type="entry name" value="GspF/PilC"/>
</dbReference>
<feature type="domain" description="Type II secretion system protein GspF" evidence="8">
    <location>
        <begin position="197"/>
        <end position="319"/>
    </location>
</feature>
<dbReference type="AlphaFoldDB" id="G9WJS7"/>
<protein>
    <submittedName>
        <fullName evidence="9">Late competence protein</fullName>
    </submittedName>
</protein>
<dbReference type="Proteomes" id="UP000004959">
    <property type="component" value="Chromosome"/>
</dbReference>
<dbReference type="PANTHER" id="PTHR30012:SF0">
    <property type="entry name" value="TYPE II SECRETION SYSTEM PROTEIN F-RELATED"/>
    <property type="match status" value="1"/>
</dbReference>
<dbReference type="STRING" id="336988.NT96_07445"/>
<proteinExistence type="inferred from homology"/>
<name>G9WJS7_9LACO</name>
<feature type="domain" description="Type II secretion system protein GspF" evidence="8">
    <location>
        <begin position="9"/>
        <end position="126"/>
    </location>
</feature>
<dbReference type="Gene3D" id="1.20.81.30">
    <property type="entry name" value="Type II secretion system (T2SS), domain F"/>
    <property type="match status" value="2"/>
</dbReference>
<reference evidence="9 10" key="1">
    <citation type="journal article" date="2012" name="PLoS ONE">
        <title>Functional divergence in the genus oenococcus as predicted by genome sequencing of the newly-described species, Oenococcus kitaharae.</title>
        <authorList>
            <person name="Borneman A.R."/>
            <person name="McCarthy J.M."/>
            <person name="Chambers P.J."/>
            <person name="Bartowsky E.J."/>
        </authorList>
    </citation>
    <scope>NUCLEOTIDE SEQUENCE [LARGE SCALE GENOMIC DNA]</scope>
    <source>
        <strain evidence="10">DSM17330</strain>
    </source>
</reference>
<dbReference type="GO" id="GO:0005886">
    <property type="term" value="C:plasma membrane"/>
    <property type="evidence" value="ECO:0007669"/>
    <property type="project" value="UniProtKB-SubCell"/>
</dbReference>
<dbReference type="PATRIC" id="fig|1045004.4.peg.1175"/>
<evidence type="ECO:0000313" key="10">
    <source>
        <dbReference type="Proteomes" id="UP000004959"/>
    </source>
</evidence>
<dbReference type="InterPro" id="IPR018076">
    <property type="entry name" value="T2SS_GspF_dom"/>
</dbReference>
<evidence type="ECO:0000256" key="1">
    <source>
        <dbReference type="ARBA" id="ARBA00004651"/>
    </source>
</evidence>
<sequence length="329" mass="37164">MPRKRQVAFFSLFGQLIQSGYSINHAVQFMQQTSPDEIWIQKLASSLEQGQNFANAIAPYLSASLNFQISMANKYGHLEDVLLQLADFSSKQLDQENKIKQVLRYPIILVCLLAVMALVVKIFLLPILSSWQTDQSDSTSQNGLLYFELGGILMACLFLAFYYCRRFKSKPRLKRLESLVKIPIFGKTLAFLINYEFSIQLSMLLSSGLQLAQVAEEVALSQDDSLEADFAKKMVETFTSGSNLSGYFQKLPFLDRTIAVYFQQGSDSELLNKNLKTYSQITYRKFLASVDKIIALIQPLSFAVVGIGIVFLYLSMLMPMYQTLGGMNQ</sequence>